<dbReference type="Proteomes" id="UP000181909">
    <property type="component" value="Unassembled WGS sequence"/>
</dbReference>
<accession>A0A1K2BWP8</accession>
<evidence type="ECO:0000313" key="3">
    <source>
        <dbReference type="Proteomes" id="UP000181909"/>
    </source>
</evidence>
<feature type="region of interest" description="Disordered" evidence="1">
    <location>
        <begin position="49"/>
        <end position="68"/>
    </location>
</feature>
<name>A0A1K2BWP8_STRAR</name>
<evidence type="ECO:0000256" key="1">
    <source>
        <dbReference type="SAM" id="MobiDB-lite"/>
    </source>
</evidence>
<feature type="region of interest" description="Disordered" evidence="1">
    <location>
        <begin position="1"/>
        <end position="24"/>
    </location>
</feature>
<organism evidence="2 3">
    <name type="scientific">Streptomyces atratus</name>
    <dbReference type="NCBI Taxonomy" id="1893"/>
    <lineage>
        <taxon>Bacteria</taxon>
        <taxon>Bacillati</taxon>
        <taxon>Actinomycetota</taxon>
        <taxon>Actinomycetes</taxon>
        <taxon>Kitasatosporales</taxon>
        <taxon>Streptomycetaceae</taxon>
        <taxon>Streptomyces</taxon>
    </lineage>
</organism>
<evidence type="ECO:0000313" key="2">
    <source>
        <dbReference type="EMBL" id="SFY03041.1"/>
    </source>
</evidence>
<proteinExistence type="predicted"/>
<gene>
    <name evidence="2" type="ORF">SAMN02787144_1009215</name>
</gene>
<protein>
    <submittedName>
        <fullName evidence="2">Uncharacterized protein</fullName>
    </submittedName>
</protein>
<feature type="compositionally biased region" description="Basic and acidic residues" evidence="1">
    <location>
        <begin position="9"/>
        <end position="24"/>
    </location>
</feature>
<dbReference type="RefSeq" id="WP_371268607.1">
    <property type="nucleotide sequence ID" value="NZ_CP108276.1"/>
</dbReference>
<reference evidence="2 3" key="1">
    <citation type="submission" date="2016-11" db="EMBL/GenBank/DDBJ databases">
        <authorList>
            <person name="Jaros S."/>
            <person name="Januszkiewicz K."/>
            <person name="Wedrychowicz H."/>
        </authorList>
    </citation>
    <scope>NUCLEOTIDE SEQUENCE [LARGE SCALE GENOMIC DNA]</scope>
    <source>
        <strain evidence="2 3">OK807</strain>
    </source>
</reference>
<dbReference type="AlphaFoldDB" id="A0A1K2BWP8"/>
<dbReference type="EMBL" id="FPJO01000009">
    <property type="protein sequence ID" value="SFY03041.1"/>
    <property type="molecule type" value="Genomic_DNA"/>
</dbReference>
<sequence>MRHGIDGPVEIRDRHGRPLDHEEPADGTVRIRLGKGESALITAEGDHPDLTVRPVTANAPAPRWGLPA</sequence>